<dbReference type="EMBL" id="GBXM01089367">
    <property type="protein sequence ID" value="JAH19210.1"/>
    <property type="molecule type" value="Transcribed_RNA"/>
</dbReference>
<reference evidence="1" key="2">
    <citation type="journal article" date="2015" name="Fish Shellfish Immunol.">
        <title>Early steps in the European eel (Anguilla anguilla)-Vibrio vulnificus interaction in the gills: Role of the RtxA13 toxin.</title>
        <authorList>
            <person name="Callol A."/>
            <person name="Pajuelo D."/>
            <person name="Ebbesson L."/>
            <person name="Teles M."/>
            <person name="MacKenzie S."/>
            <person name="Amaro C."/>
        </authorList>
    </citation>
    <scope>NUCLEOTIDE SEQUENCE</scope>
</reference>
<evidence type="ECO:0000313" key="1">
    <source>
        <dbReference type="EMBL" id="JAH19210.1"/>
    </source>
</evidence>
<organism evidence="1">
    <name type="scientific">Anguilla anguilla</name>
    <name type="common">European freshwater eel</name>
    <name type="synonym">Muraena anguilla</name>
    <dbReference type="NCBI Taxonomy" id="7936"/>
    <lineage>
        <taxon>Eukaryota</taxon>
        <taxon>Metazoa</taxon>
        <taxon>Chordata</taxon>
        <taxon>Craniata</taxon>
        <taxon>Vertebrata</taxon>
        <taxon>Euteleostomi</taxon>
        <taxon>Actinopterygii</taxon>
        <taxon>Neopterygii</taxon>
        <taxon>Teleostei</taxon>
        <taxon>Anguilliformes</taxon>
        <taxon>Anguillidae</taxon>
        <taxon>Anguilla</taxon>
    </lineage>
</organism>
<name>A0A0E9QSF3_ANGAN</name>
<sequence length="31" mass="3540">MQCVPGLRDVVNDCNVRFIPLYGFQCFSQCS</sequence>
<proteinExistence type="predicted"/>
<dbReference type="EMBL" id="GBXM01066338">
    <property type="protein sequence ID" value="JAH42239.1"/>
    <property type="molecule type" value="Transcribed_RNA"/>
</dbReference>
<protein>
    <submittedName>
        <fullName evidence="1">Uncharacterized protein</fullName>
    </submittedName>
</protein>
<dbReference type="AlphaFoldDB" id="A0A0E9QSF3"/>
<reference evidence="1" key="1">
    <citation type="submission" date="2014-11" db="EMBL/GenBank/DDBJ databases">
        <authorList>
            <person name="Amaro Gonzalez C."/>
        </authorList>
    </citation>
    <scope>NUCLEOTIDE SEQUENCE</scope>
</reference>
<accession>A0A0E9QSF3</accession>